<reference evidence="1" key="1">
    <citation type="journal article" date="2022" name="bioRxiv">
        <title>Sequencing and chromosome-scale assembly of the giantPleurodeles waltlgenome.</title>
        <authorList>
            <person name="Brown T."/>
            <person name="Elewa A."/>
            <person name="Iarovenko S."/>
            <person name="Subramanian E."/>
            <person name="Araus A.J."/>
            <person name="Petzold A."/>
            <person name="Susuki M."/>
            <person name="Suzuki K.-i.T."/>
            <person name="Hayashi T."/>
            <person name="Toyoda A."/>
            <person name="Oliveira C."/>
            <person name="Osipova E."/>
            <person name="Leigh N.D."/>
            <person name="Simon A."/>
            <person name="Yun M.H."/>
        </authorList>
    </citation>
    <scope>NUCLEOTIDE SEQUENCE</scope>
    <source>
        <strain evidence="1">20211129_DDA</strain>
        <tissue evidence="1">Liver</tissue>
    </source>
</reference>
<name>A0AAV7MF66_PLEWA</name>
<evidence type="ECO:0000313" key="2">
    <source>
        <dbReference type="Proteomes" id="UP001066276"/>
    </source>
</evidence>
<sequence>TGKVVHHKDPTHDALMHTQEPLPHLSICTHPLTVKPGFLPHPSSPTPLCIWLGALVLRRPPSPDVHSSPPPDAILRSWEWPRPSSSLQCRFWPPSRPPPQMSAVLCWNPPHQALPGEAAAEPLQLPPVELSKSLRVPPSNNRLYGSKSIPYERSQRWGLHNK</sequence>
<feature type="non-terminal residue" evidence="1">
    <location>
        <position position="162"/>
    </location>
</feature>
<accession>A0AAV7MF66</accession>
<gene>
    <name evidence="1" type="ORF">NDU88_004846</name>
</gene>
<dbReference type="Proteomes" id="UP001066276">
    <property type="component" value="Chromosome 10"/>
</dbReference>
<dbReference type="AlphaFoldDB" id="A0AAV7MF66"/>
<dbReference type="EMBL" id="JANPWB010000014">
    <property type="protein sequence ID" value="KAJ1099748.1"/>
    <property type="molecule type" value="Genomic_DNA"/>
</dbReference>
<evidence type="ECO:0000313" key="1">
    <source>
        <dbReference type="EMBL" id="KAJ1099748.1"/>
    </source>
</evidence>
<feature type="non-terminal residue" evidence="1">
    <location>
        <position position="1"/>
    </location>
</feature>
<comment type="caution">
    <text evidence="1">The sequence shown here is derived from an EMBL/GenBank/DDBJ whole genome shotgun (WGS) entry which is preliminary data.</text>
</comment>
<keyword evidence="2" id="KW-1185">Reference proteome</keyword>
<protein>
    <submittedName>
        <fullName evidence="1">Uncharacterized protein</fullName>
    </submittedName>
</protein>
<proteinExistence type="predicted"/>
<organism evidence="1 2">
    <name type="scientific">Pleurodeles waltl</name>
    <name type="common">Iberian ribbed newt</name>
    <dbReference type="NCBI Taxonomy" id="8319"/>
    <lineage>
        <taxon>Eukaryota</taxon>
        <taxon>Metazoa</taxon>
        <taxon>Chordata</taxon>
        <taxon>Craniata</taxon>
        <taxon>Vertebrata</taxon>
        <taxon>Euteleostomi</taxon>
        <taxon>Amphibia</taxon>
        <taxon>Batrachia</taxon>
        <taxon>Caudata</taxon>
        <taxon>Salamandroidea</taxon>
        <taxon>Salamandridae</taxon>
        <taxon>Pleurodelinae</taxon>
        <taxon>Pleurodeles</taxon>
    </lineage>
</organism>